<dbReference type="AlphaFoldDB" id="C2E6M9"/>
<name>C2E6M9_LACJH</name>
<reference evidence="1 2" key="1">
    <citation type="submission" date="2009-01" db="EMBL/GenBank/DDBJ databases">
        <authorList>
            <person name="Qin X."/>
            <person name="Bachman B."/>
            <person name="Battles P."/>
            <person name="Bell A."/>
            <person name="Bess C."/>
            <person name="Bickham C."/>
            <person name="Chaboub L."/>
            <person name="Chen D."/>
            <person name="Coyle M."/>
            <person name="Deiros D.R."/>
            <person name="Dinh H."/>
            <person name="Forbes L."/>
            <person name="Fowler G."/>
            <person name="Francisco L."/>
            <person name="Fu Q."/>
            <person name="Gubbala S."/>
            <person name="Hale W."/>
            <person name="Han Y."/>
            <person name="Hemphill L."/>
            <person name="Highlander S.K."/>
            <person name="Hirani K."/>
            <person name="Hogues M."/>
            <person name="Jackson L."/>
            <person name="Jakkamsetti A."/>
            <person name="Javaid M."/>
            <person name="Jiang H."/>
            <person name="Korchina V."/>
            <person name="Kovar C."/>
            <person name="Lara F."/>
            <person name="Lee S."/>
            <person name="Mata R."/>
            <person name="Mathew T."/>
            <person name="Moen C."/>
            <person name="Morales K."/>
            <person name="Munidasa M."/>
            <person name="Nazareth L."/>
            <person name="Ngo R."/>
            <person name="Nguyen L."/>
            <person name="Okwuonu G."/>
            <person name="Ongeri F."/>
            <person name="Patil S."/>
            <person name="Petrosino J."/>
            <person name="Pham C."/>
            <person name="Pham P."/>
            <person name="Pu L.-L."/>
            <person name="Puazo M."/>
            <person name="Raj R."/>
            <person name="Reid J."/>
            <person name="Rouhana J."/>
            <person name="Saada N."/>
            <person name="Shang Y."/>
            <person name="Simmons D."/>
            <person name="Thornton R."/>
            <person name="Warren J."/>
            <person name="Weissenberger G."/>
            <person name="Zhang J."/>
            <person name="Zhang L."/>
            <person name="Zhou C."/>
            <person name="Zhu D."/>
            <person name="Muzny D."/>
            <person name="Worley K."/>
            <person name="Gibbs R."/>
        </authorList>
    </citation>
    <scope>NUCLEOTIDE SEQUENCE [LARGE SCALE GENOMIC DNA]</scope>
    <source>
        <strain evidence="1 2">ATCC 33200</strain>
    </source>
</reference>
<evidence type="ECO:0000313" key="1">
    <source>
        <dbReference type="EMBL" id="EEJ59596.1"/>
    </source>
</evidence>
<dbReference type="HOGENOM" id="CLU_2437116_0_0_9"/>
<protein>
    <submittedName>
        <fullName evidence="1">Uncharacterized protein</fullName>
    </submittedName>
</protein>
<dbReference type="InterPro" id="IPR012332">
    <property type="entry name" value="Autotransporter_pectin_lyase_C"/>
</dbReference>
<sequence length="90" mass="9719">MGTKDKNDGHIVLTATKQKLKGNIVVDTMSSTNIKLLKNSTYTGTTSIISNKYASSKSKTPLTMNITSNSKWIVTGNSRVTNLNVAKGEK</sequence>
<proteinExistence type="predicted"/>
<dbReference type="RefSeq" id="WP_004894998.1">
    <property type="nucleotide sequence ID" value="NZ_AZCY01000001.1"/>
</dbReference>
<accession>C2E6M9</accession>
<dbReference type="Proteomes" id="UP000003491">
    <property type="component" value="Unassembled WGS sequence"/>
</dbReference>
<comment type="caution">
    <text evidence="1">The sequence shown here is derived from an EMBL/GenBank/DDBJ whole genome shotgun (WGS) entry which is preliminary data.</text>
</comment>
<dbReference type="EMBL" id="ACGR01000038">
    <property type="protein sequence ID" value="EEJ59596.1"/>
    <property type="molecule type" value="Genomic_DNA"/>
</dbReference>
<organism evidence="1 2">
    <name type="scientific">Lactobacillus johnsonii ATCC 33200</name>
    <dbReference type="NCBI Taxonomy" id="525330"/>
    <lineage>
        <taxon>Bacteria</taxon>
        <taxon>Bacillati</taxon>
        <taxon>Bacillota</taxon>
        <taxon>Bacilli</taxon>
        <taxon>Lactobacillales</taxon>
        <taxon>Lactobacillaceae</taxon>
        <taxon>Lactobacillus</taxon>
    </lineage>
</organism>
<gene>
    <name evidence="1" type="ORF">HMPREF0528_1403</name>
</gene>
<dbReference type="Gene3D" id="2.160.20.20">
    <property type="match status" value="1"/>
</dbReference>
<evidence type="ECO:0000313" key="2">
    <source>
        <dbReference type="Proteomes" id="UP000003491"/>
    </source>
</evidence>
<dbReference type="PATRIC" id="fig|525330.7.peg.196"/>